<dbReference type="InterPro" id="IPR008308">
    <property type="entry name" value="YpbB-like"/>
</dbReference>
<sequence>MANSYLSMIVLYCLHRMDGQRTIYSILHLLNGKKSAQTIQDAHFFQLTKLFNTFSLLNRSDLEQIISALNEQAYISRHTEQSYQVTSAGLKQINDFFNMHPIPPELNGWRFHNVTELFWERISLAIQVISQLRNRESKYLPIQKKKELHQWLKTFLYESQLSRDELAKRIYDELVRCLETNHHIDPVIFVKRLTGFQIIGLTEKQAAWNLDMDEDAYHIQFLGILHYMLEMIETKQSDFPLLRLLIADKRDIVPLTQSSNRTFDLLKKGYSLEEITHIRNLKKSTIEDHIVEIALNVPDFDISTFVNKEKKELILIAVETAASKQLKHIRELVPNADYFEIRLVMARGW</sequence>
<dbReference type="Pfam" id="PF14493">
    <property type="entry name" value="HTH_40"/>
    <property type="match status" value="1"/>
</dbReference>
<gene>
    <name evidence="2" type="ORF">ACFYKT_04495</name>
</gene>
<dbReference type="EMBL" id="JBIACJ010000002">
    <property type="protein sequence ID" value="MFE8695618.1"/>
    <property type="molecule type" value="Genomic_DNA"/>
</dbReference>
<dbReference type="InterPro" id="IPR029491">
    <property type="entry name" value="Helicase_HTH"/>
</dbReference>
<comment type="caution">
    <text evidence="2">The sequence shown here is derived from an EMBL/GenBank/DDBJ whole genome shotgun (WGS) entry which is preliminary data.</text>
</comment>
<protein>
    <submittedName>
        <fullName evidence="2">Helix-turn-helix domain-containing protein</fullName>
    </submittedName>
</protein>
<evidence type="ECO:0000313" key="3">
    <source>
        <dbReference type="Proteomes" id="UP001601058"/>
    </source>
</evidence>
<dbReference type="RefSeq" id="WP_389216045.1">
    <property type="nucleotide sequence ID" value="NZ_JBIACJ010000002.1"/>
</dbReference>
<keyword evidence="3" id="KW-1185">Reference proteome</keyword>
<feature type="domain" description="Helicase Helix-turn-helix" evidence="1">
    <location>
        <begin position="260"/>
        <end position="345"/>
    </location>
</feature>
<evidence type="ECO:0000259" key="1">
    <source>
        <dbReference type="Pfam" id="PF14493"/>
    </source>
</evidence>
<dbReference type="PIRSF" id="PIRSF021350">
    <property type="entry name" value="UCP021350"/>
    <property type="match status" value="1"/>
</dbReference>
<proteinExistence type="predicted"/>
<dbReference type="Proteomes" id="UP001601058">
    <property type="component" value="Unassembled WGS sequence"/>
</dbReference>
<name>A0ABW6JY16_9BACI</name>
<accession>A0ABW6JY16</accession>
<organism evidence="2 3">
    <name type="scientific">Cytobacillus mangrovibacter</name>
    <dbReference type="NCBI Taxonomy" id="3299024"/>
    <lineage>
        <taxon>Bacteria</taxon>
        <taxon>Bacillati</taxon>
        <taxon>Bacillota</taxon>
        <taxon>Bacilli</taxon>
        <taxon>Bacillales</taxon>
        <taxon>Bacillaceae</taxon>
        <taxon>Cytobacillus</taxon>
    </lineage>
</organism>
<reference evidence="2 3" key="1">
    <citation type="submission" date="2024-08" db="EMBL/GenBank/DDBJ databases">
        <title>Two novel Cytobacillus novel species.</title>
        <authorList>
            <person name="Liu G."/>
        </authorList>
    </citation>
    <scope>NUCLEOTIDE SEQUENCE [LARGE SCALE GENOMIC DNA]</scope>
    <source>
        <strain evidence="2 3">FJAT-53684</strain>
    </source>
</reference>
<evidence type="ECO:0000313" key="2">
    <source>
        <dbReference type="EMBL" id="MFE8695618.1"/>
    </source>
</evidence>